<dbReference type="PANTHER" id="PTHR12395">
    <property type="entry name" value="DOM-3 RELATED"/>
    <property type="match status" value="1"/>
</dbReference>
<dbReference type="AlphaFoldDB" id="Q9U2B5"/>
<dbReference type="CTD" id="173090"/>
<name>Q9U2B5_CAEEL</name>
<dbReference type="EMBL" id="BX284601">
    <property type="protein sequence ID" value="CAB60386.1"/>
    <property type="molecule type" value="Genomic_DNA"/>
</dbReference>
<comment type="subcellular location">
    <subcellularLocation>
        <location evidence="2">Nucleus</location>
    </subcellularLocation>
</comment>
<dbReference type="STRING" id="6239.Y47H10A.4.1"/>
<evidence type="ECO:0000256" key="1">
    <source>
        <dbReference type="ARBA" id="ARBA00006562"/>
    </source>
</evidence>
<dbReference type="GO" id="GO:0005829">
    <property type="term" value="C:cytosol"/>
    <property type="evidence" value="ECO:0000318"/>
    <property type="project" value="GO_Central"/>
</dbReference>
<gene>
    <name evidence="4" type="ORF">CELE_Y47H10A.4</name>
    <name evidence="4 6" type="ORF">Y47H10A.4</name>
</gene>
<evidence type="ECO:0000256" key="2">
    <source>
        <dbReference type="RuleBase" id="RU367113"/>
    </source>
</evidence>
<dbReference type="GO" id="GO:0000956">
    <property type="term" value="P:nuclear-transcribed mRNA catabolic process"/>
    <property type="evidence" value="ECO:0000318"/>
    <property type="project" value="GO_Central"/>
</dbReference>
<dbReference type="RefSeq" id="NP_493055.1">
    <property type="nucleotide sequence ID" value="NM_060654.4"/>
</dbReference>
<dbReference type="GO" id="GO:0046872">
    <property type="term" value="F:metal ion binding"/>
    <property type="evidence" value="ECO:0007669"/>
    <property type="project" value="UniProtKB-KW"/>
</dbReference>
<dbReference type="OrthoDB" id="5872150at2759"/>
<keyword evidence="5" id="KW-1185">Reference proteome</keyword>
<dbReference type="WormBase" id="Y47H10A.4">
    <property type="protein sequence ID" value="CE24377"/>
    <property type="gene ID" value="WBGene00012960"/>
</dbReference>
<dbReference type="GO" id="GO:0005634">
    <property type="term" value="C:nucleus"/>
    <property type="evidence" value="ECO:0000318"/>
    <property type="project" value="GO_Central"/>
</dbReference>
<evidence type="ECO:0000259" key="3">
    <source>
        <dbReference type="Pfam" id="PF08652"/>
    </source>
</evidence>
<accession>Q9U2B5</accession>
<protein>
    <recommendedName>
        <fullName evidence="2">Decapping nuclease</fullName>
        <ecNumber evidence="2">3.6.1.-</ecNumber>
    </recommendedName>
</protein>
<dbReference type="InterPro" id="IPR013961">
    <property type="entry name" value="RAI1"/>
</dbReference>
<dbReference type="OMA" id="PFTIHAI"/>
<comment type="cofactor">
    <cofactor evidence="2">
        <name>a divalent metal cation</name>
        <dbReference type="ChEBI" id="CHEBI:60240"/>
    </cofactor>
</comment>
<dbReference type="PaxDb" id="6239-Y47H10A.4"/>
<keyword evidence="2" id="KW-0378">Hydrolase</keyword>
<dbReference type="UCSC" id="Y47H10A.4">
    <property type="organism name" value="c. elegans"/>
</dbReference>
<reference evidence="4 5" key="1">
    <citation type="journal article" date="1998" name="Science">
        <title>Genome sequence of the nematode C. elegans: a platform for investigating biology.</title>
        <authorList>
            <consortium name="The C. elegans sequencing consortium"/>
            <person name="Sulson J.E."/>
            <person name="Waterston R."/>
        </authorList>
    </citation>
    <scope>NUCLEOTIDE SEQUENCE [LARGE SCALE GENOMIC DNA]</scope>
    <source>
        <strain evidence="4 5">Bristol N2</strain>
    </source>
</reference>
<dbReference type="Bgee" id="WBGene00012960">
    <property type="expression patterns" value="Expressed in larva and 4 other cell types or tissues"/>
</dbReference>
<dbReference type="GO" id="GO:0110155">
    <property type="term" value="P:NAD-cap decapping"/>
    <property type="evidence" value="ECO:0000318"/>
    <property type="project" value="GO_Central"/>
</dbReference>
<evidence type="ECO:0000313" key="4">
    <source>
        <dbReference type="EMBL" id="CAB60386.1"/>
    </source>
</evidence>
<sequence length="327" mass="37856">MDCIRVTTIGYYHRDGDMRVTPGLLPKILNRECLKPLREDFFNLNIEVPDSGQGENNMVSFLDYISQTKCLEDAQPDFVTNKQILTALTGNKPFTIHAIHLKGTIFSFKSGEVRYQDTKNFGGAFEHFCTRTRNDEQLETDDTVRKAVFKAEIPRGNTQFYRVLYSGQIDAIDNEVDRKHYELKIMSQGLNEYFWKEKSCKFYWQSVFGNAPVLIIGSRSGQYSTQTTNNYPPYSLYKVEELKRDRIPSMAARCRKIPGRFGPAPPWKISEGEDNALYFLDLVKDNVINDGDCFSFTRTDENPDWDVKRDEESAAQFRDVVLQYLDR</sequence>
<dbReference type="PANTHER" id="PTHR12395:SF12">
    <property type="entry name" value="DECAPPING NUCLEASE"/>
    <property type="match status" value="1"/>
</dbReference>
<evidence type="ECO:0000313" key="6">
    <source>
        <dbReference type="WormBase" id="Y47H10A.4"/>
    </source>
</evidence>
<keyword evidence="2" id="KW-0479">Metal-binding</keyword>
<dbReference type="InterPro" id="IPR039039">
    <property type="entry name" value="RAI1-like_fam"/>
</dbReference>
<dbReference type="PhylomeDB" id="Q9U2B5"/>
<dbReference type="InParanoid" id="Q9U2B5"/>
<dbReference type="HOGENOM" id="CLU_046467_0_0_1"/>
<comment type="similarity">
    <text evidence="1 2">Belongs to the DXO/Dom3Z family.</text>
</comment>
<keyword evidence="2" id="KW-0694">RNA-binding</keyword>
<dbReference type="GO" id="GO:0004518">
    <property type="term" value="F:nuclease activity"/>
    <property type="evidence" value="ECO:0007669"/>
    <property type="project" value="UniProtKB-KW"/>
</dbReference>
<proteinExistence type="inferred from homology"/>
<keyword evidence="2" id="KW-0547">Nucleotide-binding</keyword>
<dbReference type="GO" id="GO:0003723">
    <property type="term" value="F:RNA binding"/>
    <property type="evidence" value="ECO:0007669"/>
    <property type="project" value="UniProtKB-KW"/>
</dbReference>
<dbReference type="EC" id="3.6.1.-" evidence="2"/>
<dbReference type="SMR" id="Q9U2B5"/>
<dbReference type="Pfam" id="PF08652">
    <property type="entry name" value="RAI1"/>
    <property type="match status" value="1"/>
</dbReference>
<dbReference type="AGR" id="WB:WBGene00012960"/>
<dbReference type="GO" id="GO:0000166">
    <property type="term" value="F:nucleotide binding"/>
    <property type="evidence" value="ECO:0007669"/>
    <property type="project" value="UniProtKB-KW"/>
</dbReference>
<comment type="function">
    <text evidence="2">Decapping enzyme for NAD-capped RNAs: specifically hydrolyzes the nicotinamide adenine dinucleotide (NAD) cap from a subset of RNAs by removing the entire NAD moiety from the 5'-end of an NAD-capped RNA.</text>
</comment>
<feature type="domain" description="RAI1-like" evidence="3">
    <location>
        <begin position="55"/>
        <end position="299"/>
    </location>
</feature>
<keyword evidence="2" id="KW-0540">Nuclease</keyword>
<dbReference type="FunCoup" id="Q9U2B5">
    <property type="interactions" value="1674"/>
</dbReference>
<dbReference type="Proteomes" id="UP000001940">
    <property type="component" value="Chromosome I"/>
</dbReference>
<keyword evidence="2" id="KW-0539">Nucleus</keyword>
<dbReference type="eggNOG" id="ENOG502SH3D">
    <property type="taxonomic scope" value="Eukaryota"/>
</dbReference>
<organism evidence="4 5">
    <name type="scientific">Caenorhabditis elegans</name>
    <dbReference type="NCBI Taxonomy" id="6239"/>
    <lineage>
        <taxon>Eukaryota</taxon>
        <taxon>Metazoa</taxon>
        <taxon>Ecdysozoa</taxon>
        <taxon>Nematoda</taxon>
        <taxon>Chromadorea</taxon>
        <taxon>Rhabditida</taxon>
        <taxon>Rhabditina</taxon>
        <taxon>Rhabditomorpha</taxon>
        <taxon>Rhabditoidea</taxon>
        <taxon>Rhabditidae</taxon>
        <taxon>Peloderinae</taxon>
        <taxon>Caenorhabditis</taxon>
    </lineage>
</organism>
<dbReference type="KEGG" id="cel:CELE_Y47H10A.4"/>
<evidence type="ECO:0000313" key="5">
    <source>
        <dbReference type="Proteomes" id="UP000001940"/>
    </source>
</evidence>
<dbReference type="GeneID" id="173090"/>
<dbReference type="GO" id="GO:0034353">
    <property type="term" value="F:mRNA 5'-diphosphatase activity"/>
    <property type="evidence" value="ECO:0000318"/>
    <property type="project" value="GO_Central"/>
</dbReference>